<dbReference type="Proteomes" id="UP001642464">
    <property type="component" value="Unassembled WGS sequence"/>
</dbReference>
<evidence type="ECO:0000313" key="3">
    <source>
        <dbReference type="Proteomes" id="UP001642464"/>
    </source>
</evidence>
<dbReference type="EMBL" id="CAXAMM010001336">
    <property type="protein sequence ID" value="CAK8991547.1"/>
    <property type="molecule type" value="Genomic_DNA"/>
</dbReference>
<gene>
    <name evidence="2" type="ORF">SCF082_LOCUS2706</name>
</gene>
<evidence type="ECO:0000313" key="2">
    <source>
        <dbReference type="EMBL" id="CAK8991547.1"/>
    </source>
</evidence>
<protein>
    <submittedName>
        <fullName evidence="2">Uncharacterized protein</fullName>
    </submittedName>
</protein>
<feature type="region of interest" description="Disordered" evidence="1">
    <location>
        <begin position="47"/>
        <end position="106"/>
    </location>
</feature>
<comment type="caution">
    <text evidence="2">The sequence shown here is derived from an EMBL/GenBank/DDBJ whole genome shotgun (WGS) entry which is preliminary data.</text>
</comment>
<organism evidence="2 3">
    <name type="scientific">Durusdinium trenchii</name>
    <dbReference type="NCBI Taxonomy" id="1381693"/>
    <lineage>
        <taxon>Eukaryota</taxon>
        <taxon>Sar</taxon>
        <taxon>Alveolata</taxon>
        <taxon>Dinophyceae</taxon>
        <taxon>Suessiales</taxon>
        <taxon>Symbiodiniaceae</taxon>
        <taxon>Durusdinium</taxon>
    </lineage>
</organism>
<proteinExistence type="predicted"/>
<reference evidence="2 3" key="1">
    <citation type="submission" date="2024-02" db="EMBL/GenBank/DDBJ databases">
        <authorList>
            <person name="Chen Y."/>
            <person name="Shah S."/>
            <person name="Dougan E. K."/>
            <person name="Thang M."/>
            <person name="Chan C."/>
        </authorList>
    </citation>
    <scope>NUCLEOTIDE SEQUENCE [LARGE SCALE GENOMIC DNA]</scope>
</reference>
<keyword evidence="3" id="KW-1185">Reference proteome</keyword>
<evidence type="ECO:0000256" key="1">
    <source>
        <dbReference type="SAM" id="MobiDB-lite"/>
    </source>
</evidence>
<sequence length="106" mass="10850">MTHPTHTAASSGVTSVVWWTELFAGVTTRCDVHGSVGSASTATWWDPAGMSPPTAHSTPRDVHGAGTHSPAASGRITASWRHSEGVVCNGDSIGSDGLQPKSDVAV</sequence>
<accession>A0ABP0HP70</accession>
<name>A0ABP0HP70_9DINO</name>